<dbReference type="Proteomes" id="UP000033448">
    <property type="component" value="Unassembled WGS sequence"/>
</dbReference>
<dbReference type="AlphaFoldDB" id="A0A0F0KFY3"/>
<keyword evidence="2" id="KW-1185">Reference proteome</keyword>
<proteinExistence type="predicted"/>
<organism evidence="1 2">
    <name type="scientific">Microbacterium azadirachtae</name>
    <dbReference type="NCBI Taxonomy" id="582680"/>
    <lineage>
        <taxon>Bacteria</taxon>
        <taxon>Bacillati</taxon>
        <taxon>Actinomycetota</taxon>
        <taxon>Actinomycetes</taxon>
        <taxon>Micrococcales</taxon>
        <taxon>Microbacteriaceae</taxon>
        <taxon>Microbacterium</taxon>
    </lineage>
</organism>
<protein>
    <submittedName>
        <fullName evidence="1">Uncharacterized protein</fullName>
    </submittedName>
</protein>
<evidence type="ECO:0000313" key="2">
    <source>
        <dbReference type="Proteomes" id="UP000033448"/>
    </source>
</evidence>
<sequence>MGTVAAIIVGDAARPDPARLDSAFEVCRVVAAHTEGAQRAAALTVCGWLSWALGRSTRAAFFTEQATRTLGAPTFTATLAEIIDRGPVPAWAFAG</sequence>
<dbReference type="PATRIC" id="fig|582680.7.peg.2903"/>
<dbReference type="EMBL" id="JYIT01000083">
    <property type="protein sequence ID" value="KJL19802.1"/>
    <property type="molecule type" value="Genomic_DNA"/>
</dbReference>
<comment type="caution">
    <text evidence="1">The sequence shown here is derived from an EMBL/GenBank/DDBJ whole genome shotgun (WGS) entry which is preliminary data.</text>
</comment>
<evidence type="ECO:0000313" key="1">
    <source>
        <dbReference type="EMBL" id="KJL19802.1"/>
    </source>
</evidence>
<accession>A0A0F0KFY3</accession>
<name>A0A0F0KFY3_9MICO</name>
<reference evidence="1 2" key="1">
    <citation type="submission" date="2015-02" db="EMBL/GenBank/DDBJ databases">
        <title>Draft genome sequences of ten Microbacterium spp. with emphasis on heavy metal contaminated environments.</title>
        <authorList>
            <person name="Corretto E."/>
        </authorList>
    </citation>
    <scope>NUCLEOTIDE SEQUENCE [LARGE SCALE GENOMIC DNA]</scope>
    <source>
        <strain evidence="1 2">DSM 23848</strain>
    </source>
</reference>
<gene>
    <name evidence="1" type="ORF">RL72_02847</name>
</gene>